<protein>
    <submittedName>
        <fullName evidence="3">Uncharacterized protein</fullName>
    </submittedName>
</protein>
<feature type="compositionally biased region" description="Polar residues" evidence="1">
    <location>
        <begin position="89"/>
        <end position="99"/>
    </location>
</feature>
<keyword evidence="2" id="KW-0732">Signal</keyword>
<dbReference type="Proteomes" id="UP001201812">
    <property type="component" value="Unassembled WGS sequence"/>
</dbReference>
<evidence type="ECO:0000256" key="2">
    <source>
        <dbReference type="SAM" id="SignalP"/>
    </source>
</evidence>
<evidence type="ECO:0000256" key="1">
    <source>
        <dbReference type="SAM" id="MobiDB-lite"/>
    </source>
</evidence>
<proteinExistence type="predicted"/>
<feature type="signal peptide" evidence="2">
    <location>
        <begin position="1"/>
        <end position="18"/>
    </location>
</feature>
<gene>
    <name evidence="3" type="ORF">DdX_09719</name>
</gene>
<accession>A0AAD4N010</accession>
<evidence type="ECO:0000313" key="3">
    <source>
        <dbReference type="EMBL" id="KAI1712176.1"/>
    </source>
</evidence>
<feature type="compositionally biased region" description="Polar residues" evidence="1">
    <location>
        <begin position="55"/>
        <end position="81"/>
    </location>
</feature>
<dbReference type="EMBL" id="JAKKPZ010000019">
    <property type="protein sequence ID" value="KAI1712176.1"/>
    <property type="molecule type" value="Genomic_DNA"/>
</dbReference>
<feature type="chain" id="PRO_5042030412" evidence="2">
    <location>
        <begin position="19"/>
        <end position="172"/>
    </location>
</feature>
<comment type="caution">
    <text evidence="3">The sequence shown here is derived from an EMBL/GenBank/DDBJ whole genome shotgun (WGS) entry which is preliminary data.</text>
</comment>
<organism evidence="3 4">
    <name type="scientific">Ditylenchus destructor</name>
    <dbReference type="NCBI Taxonomy" id="166010"/>
    <lineage>
        <taxon>Eukaryota</taxon>
        <taxon>Metazoa</taxon>
        <taxon>Ecdysozoa</taxon>
        <taxon>Nematoda</taxon>
        <taxon>Chromadorea</taxon>
        <taxon>Rhabditida</taxon>
        <taxon>Tylenchina</taxon>
        <taxon>Tylenchomorpha</taxon>
        <taxon>Sphaerularioidea</taxon>
        <taxon>Anguinidae</taxon>
        <taxon>Anguininae</taxon>
        <taxon>Ditylenchus</taxon>
    </lineage>
</organism>
<evidence type="ECO:0000313" key="4">
    <source>
        <dbReference type="Proteomes" id="UP001201812"/>
    </source>
</evidence>
<keyword evidence="4" id="KW-1185">Reference proteome</keyword>
<sequence length="172" mass="18906">MLCPKVFLIISILYCVKLIYCPPKKDATISSGRPVGPNIAKDRQKVVSKPAAVRNSPTETPNKLSQKGNTIASTKTSQNGVKTPVAAMSRQSGPASVNPVSRDGTNGKHAQNGSQNVMDELKCEKEKLLEQMMDLNREILPTMYDSELYAVCAEVGYTGFIFIFCRFVEQFV</sequence>
<dbReference type="AlphaFoldDB" id="A0AAD4N010"/>
<feature type="region of interest" description="Disordered" evidence="1">
    <location>
        <begin position="30"/>
        <end position="116"/>
    </location>
</feature>
<reference evidence="3" key="1">
    <citation type="submission" date="2022-01" db="EMBL/GenBank/DDBJ databases">
        <title>Genome Sequence Resource for Two Populations of Ditylenchus destructor, the Migratory Endoparasitic Phytonematode.</title>
        <authorList>
            <person name="Zhang H."/>
            <person name="Lin R."/>
            <person name="Xie B."/>
        </authorList>
    </citation>
    <scope>NUCLEOTIDE SEQUENCE</scope>
    <source>
        <strain evidence="3">BazhouSP</strain>
    </source>
</reference>
<name>A0AAD4N010_9BILA</name>